<dbReference type="Proteomes" id="UP001230908">
    <property type="component" value="Unassembled WGS sequence"/>
</dbReference>
<feature type="region of interest" description="Disordered" evidence="3">
    <location>
        <begin position="1"/>
        <end position="29"/>
    </location>
</feature>
<dbReference type="Gene3D" id="2.60.120.200">
    <property type="match status" value="1"/>
</dbReference>
<evidence type="ECO:0000256" key="2">
    <source>
        <dbReference type="ARBA" id="ARBA00023157"/>
    </source>
</evidence>
<dbReference type="RefSeq" id="WP_308718328.1">
    <property type="nucleotide sequence ID" value="NZ_JAVHUY010000070.1"/>
</dbReference>
<dbReference type="SMART" id="SM00560">
    <property type="entry name" value="LamGL"/>
    <property type="match status" value="1"/>
</dbReference>
<proteinExistence type="predicted"/>
<gene>
    <name evidence="5" type="ORF">RB614_42100</name>
</gene>
<reference evidence="5 6" key="1">
    <citation type="submission" date="2023-08" db="EMBL/GenBank/DDBJ databases">
        <title>Phytohabitans sansha sp. nov., isolated from marine sediment.</title>
        <authorList>
            <person name="Zhao Y."/>
            <person name="Yi K."/>
        </authorList>
    </citation>
    <scope>NUCLEOTIDE SEQUENCE [LARGE SCALE GENOMIC DNA]</scope>
    <source>
        <strain evidence="5 6">ZYX-F-186</strain>
    </source>
</reference>
<evidence type="ECO:0000313" key="6">
    <source>
        <dbReference type="Proteomes" id="UP001230908"/>
    </source>
</evidence>
<keyword evidence="2" id="KW-1015">Disulfide bond</keyword>
<dbReference type="Gene3D" id="2.60.120.260">
    <property type="entry name" value="Galactose-binding domain-like"/>
    <property type="match status" value="1"/>
</dbReference>
<organism evidence="5 6">
    <name type="scientific">Phytohabitans maris</name>
    <dbReference type="NCBI Taxonomy" id="3071409"/>
    <lineage>
        <taxon>Bacteria</taxon>
        <taxon>Bacillati</taxon>
        <taxon>Actinomycetota</taxon>
        <taxon>Actinomycetes</taxon>
        <taxon>Micromonosporales</taxon>
        <taxon>Micromonosporaceae</taxon>
    </lineage>
</organism>
<keyword evidence="6" id="KW-1185">Reference proteome</keyword>
<dbReference type="NCBIfam" id="NF033679">
    <property type="entry name" value="DNRLRE_dom"/>
    <property type="match status" value="1"/>
</dbReference>
<keyword evidence="1" id="KW-0732">Signal</keyword>
<dbReference type="InterPro" id="IPR013783">
    <property type="entry name" value="Ig-like_fold"/>
</dbReference>
<name>A0ABU0ZX79_9ACTN</name>
<sequence length="1071" mass="112475">MATLLVTVDSPAGADPVTPGGSSATQQADPLAAFDERSAALLAYRKRRPVIVTSLTSETSQTVARPDGTFETTRHMAPVRMRNDSGSWVDVDLTLQRRPDGTVAPRAHPRRLSLAGAGAAGEDALVGLGEGSERTTLGWSGALPEPVLDGRKATYVDVKPGVDLVVEARPTGFEYFLVVKHRQAAAQVASVAMPWDTGELAVAPRPAGGLELRSESGVVVDVPPAEMWDAQRSPSGEPVRRAPVALSTTGAGESTELVVTPDAAFLADPGVVYPVTIDPSINLEPAFDAYVQDTIVNTDKSGDTQLRLGYSDDPNEGCASGCTARSFLAFGGLGGYAGASVISAELFLWNFHSWSCTSAEWQTWRTTSVSSSTRWGSQPSWAALAGSSTGTKGYNSGCGDGWVSASVKDVFQYVFNNSGSTATVGIRATSETNHNGWKKFDSSEGAHSPYVQLVYNRKPRVPTGLAVNSCYSACASPAVVRSGAPQLAAVVSDPDGGTLRAEYEVWDNAKTTRKAASGTAVTGVASGTSRPWRVTPTLPDGTYHWRVRACDSYPPCGDFSGWFTFTVNTQDPSLPTVSGTPYTEKQTGTWNGGPGQAGSFTFGPNGAADVQEYVYSLNGANAVTVPSGTPQAEKLTVNQQQVATDETGFTAGANATIWRSPNLGHGGNGALKVSVTATAANSYGPQGDTYATVGGDNGGLRLGMQAGKRYLITGWIWVPAATGLNPGGTYGTSRGQRIVAFYNSGSAHIEVPSGKATATDAWNFVSLAVTIPSNATEAFVRLYNGSPTGPDKPVYWDHLSLRELTGTTTVTSITPSKDGLNVLSVQSRNTAGFTSDPRVYQFLVSPSTATWHWPLDEGTGTSAASVPDTRPVTFTEVGVSWTGGRVGAGAVTIGSGGRLTTAGSPVLDTTDPAGYTVAAWVRATDLASTRTAVSQDGIYTSMFRLGFRNDRDLDGDAVPDPAWCFSLTRADSSTAVVDAACTTDYVAPDDWVSLVGVYDPINGKIKLYVNGTPAVDGSYAEAAYTGAWSATASFAMGRAWPPAEFWSGDIDHVYAAQQVWDDNEIQQFALQ</sequence>
<dbReference type="InterPro" id="IPR006558">
    <property type="entry name" value="LamG-like"/>
</dbReference>
<dbReference type="Gene3D" id="2.60.40.10">
    <property type="entry name" value="Immunoglobulins"/>
    <property type="match status" value="1"/>
</dbReference>
<comment type="caution">
    <text evidence="5">The sequence shown here is derived from an EMBL/GenBank/DDBJ whole genome shotgun (WGS) entry which is preliminary data.</text>
</comment>
<dbReference type="Pfam" id="PF13385">
    <property type="entry name" value="Laminin_G_3"/>
    <property type="match status" value="1"/>
</dbReference>
<evidence type="ECO:0000313" key="5">
    <source>
        <dbReference type="EMBL" id="MDQ7911102.1"/>
    </source>
</evidence>
<evidence type="ECO:0000256" key="3">
    <source>
        <dbReference type="SAM" id="MobiDB-lite"/>
    </source>
</evidence>
<dbReference type="SUPFAM" id="SSF49899">
    <property type="entry name" value="Concanavalin A-like lectins/glucanases"/>
    <property type="match status" value="1"/>
</dbReference>
<evidence type="ECO:0000256" key="1">
    <source>
        <dbReference type="ARBA" id="ARBA00022729"/>
    </source>
</evidence>
<accession>A0ABU0ZX79</accession>
<evidence type="ECO:0000259" key="4">
    <source>
        <dbReference type="SMART" id="SM00560"/>
    </source>
</evidence>
<protein>
    <submittedName>
        <fullName evidence="5">LamG-like jellyroll fold domain-containing protein</fullName>
    </submittedName>
</protein>
<dbReference type="EMBL" id="JAVHUY010000070">
    <property type="protein sequence ID" value="MDQ7911102.1"/>
    <property type="molecule type" value="Genomic_DNA"/>
</dbReference>
<feature type="domain" description="LamG-like jellyroll fold" evidence="4">
    <location>
        <begin position="913"/>
        <end position="1063"/>
    </location>
</feature>
<dbReference type="InterPro" id="IPR013320">
    <property type="entry name" value="ConA-like_dom_sf"/>
</dbReference>